<protein>
    <submittedName>
        <fullName evidence="1">Uncharacterized protein</fullName>
    </submittedName>
</protein>
<comment type="caution">
    <text evidence="1">The sequence shown here is derived from an EMBL/GenBank/DDBJ whole genome shotgun (WGS) entry which is preliminary data.</text>
</comment>
<evidence type="ECO:0000313" key="1">
    <source>
        <dbReference type="EMBL" id="KAG6393113.1"/>
    </source>
</evidence>
<reference evidence="1" key="2">
    <citation type="submission" date="2020-08" db="EMBL/GenBank/DDBJ databases">
        <title>Plant Genome Project.</title>
        <authorList>
            <person name="Zhang R.-G."/>
        </authorList>
    </citation>
    <scope>NUCLEOTIDE SEQUENCE</scope>
    <source>
        <strain evidence="1">Huo1</strain>
        <tissue evidence="1">Leaf</tissue>
    </source>
</reference>
<proteinExistence type="predicted"/>
<evidence type="ECO:0000313" key="2">
    <source>
        <dbReference type="Proteomes" id="UP000298416"/>
    </source>
</evidence>
<name>A0A8X8WDV6_SALSN</name>
<sequence>MPEMVYGDCSVADALEASEKLITAENEADVAEALQAAGYDKACFEAWQGSRFLYLFQKSGKSYVQHFYAMYVMKF</sequence>
<accession>A0A8X8WDV6</accession>
<organism evidence="1">
    <name type="scientific">Salvia splendens</name>
    <name type="common">Scarlet sage</name>
    <dbReference type="NCBI Taxonomy" id="180675"/>
    <lineage>
        <taxon>Eukaryota</taxon>
        <taxon>Viridiplantae</taxon>
        <taxon>Streptophyta</taxon>
        <taxon>Embryophyta</taxon>
        <taxon>Tracheophyta</taxon>
        <taxon>Spermatophyta</taxon>
        <taxon>Magnoliopsida</taxon>
        <taxon>eudicotyledons</taxon>
        <taxon>Gunneridae</taxon>
        <taxon>Pentapetalae</taxon>
        <taxon>asterids</taxon>
        <taxon>lamiids</taxon>
        <taxon>Lamiales</taxon>
        <taxon>Lamiaceae</taxon>
        <taxon>Nepetoideae</taxon>
        <taxon>Mentheae</taxon>
        <taxon>Salviinae</taxon>
        <taxon>Salvia</taxon>
        <taxon>Salvia subgen. Calosphace</taxon>
        <taxon>core Calosphace</taxon>
    </lineage>
</organism>
<gene>
    <name evidence="1" type="ORF">SASPL_147345</name>
</gene>
<keyword evidence="2" id="KW-1185">Reference proteome</keyword>
<dbReference type="Proteomes" id="UP000298416">
    <property type="component" value="Unassembled WGS sequence"/>
</dbReference>
<reference evidence="1" key="1">
    <citation type="submission" date="2018-01" db="EMBL/GenBank/DDBJ databases">
        <authorList>
            <person name="Mao J.F."/>
        </authorList>
    </citation>
    <scope>NUCLEOTIDE SEQUENCE</scope>
    <source>
        <strain evidence="1">Huo1</strain>
        <tissue evidence="1">Leaf</tissue>
    </source>
</reference>
<dbReference type="EMBL" id="PNBA02000018">
    <property type="protein sequence ID" value="KAG6393113.1"/>
    <property type="molecule type" value="Genomic_DNA"/>
</dbReference>
<dbReference type="AlphaFoldDB" id="A0A8X8WDV6"/>